<protein>
    <submittedName>
        <fullName evidence="1">Uncharacterized protein</fullName>
    </submittedName>
</protein>
<name>A0AAX6IGK1_IRIPA</name>
<dbReference type="EMBL" id="JANAVB010001800">
    <property type="protein sequence ID" value="KAJ6852208.1"/>
    <property type="molecule type" value="Genomic_DNA"/>
</dbReference>
<accession>A0AAX6IGK1</accession>
<evidence type="ECO:0000313" key="2">
    <source>
        <dbReference type="Proteomes" id="UP001140949"/>
    </source>
</evidence>
<proteinExistence type="predicted"/>
<reference evidence="1" key="2">
    <citation type="submission" date="2023-04" db="EMBL/GenBank/DDBJ databases">
        <authorList>
            <person name="Bruccoleri R.E."/>
            <person name="Oakeley E.J."/>
            <person name="Faust A.-M."/>
            <person name="Dessus-Babus S."/>
            <person name="Altorfer M."/>
            <person name="Burckhardt D."/>
            <person name="Oertli M."/>
            <person name="Naumann U."/>
            <person name="Petersen F."/>
            <person name="Wong J."/>
        </authorList>
    </citation>
    <scope>NUCLEOTIDE SEQUENCE</scope>
    <source>
        <strain evidence="1">GSM-AAB239-AS_SAM_17_03QT</strain>
        <tissue evidence="1">Leaf</tissue>
    </source>
</reference>
<organism evidence="1 2">
    <name type="scientific">Iris pallida</name>
    <name type="common">Sweet iris</name>
    <dbReference type="NCBI Taxonomy" id="29817"/>
    <lineage>
        <taxon>Eukaryota</taxon>
        <taxon>Viridiplantae</taxon>
        <taxon>Streptophyta</taxon>
        <taxon>Embryophyta</taxon>
        <taxon>Tracheophyta</taxon>
        <taxon>Spermatophyta</taxon>
        <taxon>Magnoliopsida</taxon>
        <taxon>Liliopsida</taxon>
        <taxon>Asparagales</taxon>
        <taxon>Iridaceae</taxon>
        <taxon>Iridoideae</taxon>
        <taxon>Irideae</taxon>
        <taxon>Iris</taxon>
    </lineage>
</organism>
<keyword evidence="2" id="KW-1185">Reference proteome</keyword>
<evidence type="ECO:0000313" key="1">
    <source>
        <dbReference type="EMBL" id="KAJ6852208.1"/>
    </source>
</evidence>
<dbReference type="AlphaFoldDB" id="A0AAX6IGK1"/>
<comment type="caution">
    <text evidence="1">The sequence shown here is derived from an EMBL/GenBank/DDBJ whole genome shotgun (WGS) entry which is preliminary data.</text>
</comment>
<gene>
    <name evidence="1" type="ORF">M6B38_254545</name>
</gene>
<sequence>MMSSIVGFEELKFSLKGEGRDVESWSSSSSSIDGMFLFCYISDLCHVGCARMAGRTSSIKIILCSVPWWGEIARGFCFVFLLPGFSSHPSCCLLLVWFASPIEAINSANATTNQ</sequence>
<dbReference type="Proteomes" id="UP001140949">
    <property type="component" value="Unassembled WGS sequence"/>
</dbReference>
<reference evidence="1" key="1">
    <citation type="journal article" date="2023" name="GigaByte">
        <title>Genome assembly of the bearded iris, Iris pallida Lam.</title>
        <authorList>
            <person name="Bruccoleri R.E."/>
            <person name="Oakeley E.J."/>
            <person name="Faust A.M.E."/>
            <person name="Altorfer M."/>
            <person name="Dessus-Babus S."/>
            <person name="Burckhardt D."/>
            <person name="Oertli M."/>
            <person name="Naumann U."/>
            <person name="Petersen F."/>
            <person name="Wong J."/>
        </authorList>
    </citation>
    <scope>NUCLEOTIDE SEQUENCE</scope>
    <source>
        <strain evidence="1">GSM-AAB239-AS_SAM_17_03QT</strain>
    </source>
</reference>